<evidence type="ECO:0000259" key="6">
    <source>
        <dbReference type="Pfam" id="PF14759"/>
    </source>
</evidence>
<dbReference type="InterPro" id="IPR036188">
    <property type="entry name" value="FAD/NAD-bd_sf"/>
</dbReference>
<dbReference type="PRINTS" id="PR00368">
    <property type="entry name" value="FADPNR"/>
</dbReference>
<evidence type="ECO:0000256" key="2">
    <source>
        <dbReference type="ARBA" id="ARBA00022630"/>
    </source>
</evidence>
<dbReference type="InterPro" id="IPR016156">
    <property type="entry name" value="FAD/NAD-linked_Rdtase_dimer_sf"/>
</dbReference>
<proteinExistence type="predicted"/>
<organism evidence="7 8">
    <name type="scientific">Natronosporangium hydrolyticum</name>
    <dbReference type="NCBI Taxonomy" id="2811111"/>
    <lineage>
        <taxon>Bacteria</taxon>
        <taxon>Bacillati</taxon>
        <taxon>Actinomycetota</taxon>
        <taxon>Actinomycetes</taxon>
        <taxon>Micromonosporales</taxon>
        <taxon>Micromonosporaceae</taxon>
        <taxon>Natronosporangium</taxon>
    </lineage>
</organism>
<evidence type="ECO:0000256" key="4">
    <source>
        <dbReference type="ARBA" id="ARBA00023002"/>
    </source>
</evidence>
<dbReference type="PANTHER" id="PTHR43557">
    <property type="entry name" value="APOPTOSIS-INDUCING FACTOR 1"/>
    <property type="match status" value="1"/>
</dbReference>
<dbReference type="EMBL" id="CP070499">
    <property type="protein sequence ID" value="QSB15934.1"/>
    <property type="molecule type" value="Genomic_DNA"/>
</dbReference>
<dbReference type="SUPFAM" id="SSF55424">
    <property type="entry name" value="FAD/NAD-linked reductases, dimerisation (C-terminal) domain"/>
    <property type="match status" value="1"/>
</dbReference>
<name>A0A895YDQ5_9ACTN</name>
<dbReference type="Pfam" id="PF07992">
    <property type="entry name" value="Pyr_redox_2"/>
    <property type="match status" value="1"/>
</dbReference>
<evidence type="ECO:0000259" key="5">
    <source>
        <dbReference type="Pfam" id="PF07992"/>
    </source>
</evidence>
<keyword evidence="2" id="KW-0285">Flavoprotein</keyword>
<dbReference type="SUPFAM" id="SSF51905">
    <property type="entry name" value="FAD/NAD(P)-binding domain"/>
    <property type="match status" value="1"/>
</dbReference>
<evidence type="ECO:0000256" key="3">
    <source>
        <dbReference type="ARBA" id="ARBA00022827"/>
    </source>
</evidence>
<dbReference type="InterPro" id="IPR023753">
    <property type="entry name" value="FAD/NAD-binding_dom"/>
</dbReference>
<evidence type="ECO:0000256" key="1">
    <source>
        <dbReference type="ARBA" id="ARBA00001974"/>
    </source>
</evidence>
<dbReference type="PANTHER" id="PTHR43557:SF2">
    <property type="entry name" value="RIESKE DOMAIN-CONTAINING PROTEIN-RELATED"/>
    <property type="match status" value="1"/>
</dbReference>
<sequence>MKDSKLVVVGASLAGLRTVEAARLAGHRGAITLVGAEPHLPYDRPPLSKDFLSGMVEPPYFRGVESLRTELGVDLQLGAPATALDLAAGTVTVGGDLLRYDGLVLATGARARPLPAAGRHAGVHTLRTLDDAWRLRRALVPGAQAVIVGAGCIGIEVAYAAIRRGARPVVVEAEPVPMSRAVGAELGAALAGVIRGHGINLRCGVTVESFGGTDRLRSVRLSDGTELPADLLIVGIGAAPETGWLADSGLTIDDGVVCDEALNAGAPGVYAAGDIARWFNPVFAAPMRLENWTTAAEQAALAARNAVDPAAARPCRLVPYLWSDWGTDRLQFVGLPDAEEVAMVVGAPEAGRFLAMYRRGARVIGGLGLNHRRAILQLRTAIANGAGWAASVREIRERWG</sequence>
<feature type="domain" description="Reductase C-terminal" evidence="6">
    <location>
        <begin position="320"/>
        <end position="387"/>
    </location>
</feature>
<comment type="cofactor">
    <cofactor evidence="1">
        <name>FAD</name>
        <dbReference type="ChEBI" id="CHEBI:57692"/>
    </cofactor>
</comment>
<keyword evidence="4" id="KW-0560">Oxidoreductase</keyword>
<protein>
    <submittedName>
        <fullName evidence="7">FAD-dependent oxidoreductase</fullName>
    </submittedName>
</protein>
<accession>A0A895YDQ5</accession>
<dbReference type="Gene3D" id="3.50.50.60">
    <property type="entry name" value="FAD/NAD(P)-binding domain"/>
    <property type="match status" value="2"/>
</dbReference>
<evidence type="ECO:0000313" key="7">
    <source>
        <dbReference type="EMBL" id="QSB15934.1"/>
    </source>
</evidence>
<dbReference type="InterPro" id="IPR050446">
    <property type="entry name" value="FAD-oxidoreductase/Apoptosis"/>
</dbReference>
<dbReference type="AlphaFoldDB" id="A0A895YDQ5"/>
<dbReference type="RefSeq" id="WP_239678126.1">
    <property type="nucleotide sequence ID" value="NZ_CP070499.1"/>
</dbReference>
<evidence type="ECO:0000313" key="8">
    <source>
        <dbReference type="Proteomes" id="UP000662857"/>
    </source>
</evidence>
<dbReference type="KEGG" id="nhy:JQS43_06270"/>
<gene>
    <name evidence="7" type="ORF">JQS43_06270</name>
</gene>
<dbReference type="Gene3D" id="3.30.390.30">
    <property type="match status" value="1"/>
</dbReference>
<dbReference type="Proteomes" id="UP000662857">
    <property type="component" value="Chromosome"/>
</dbReference>
<dbReference type="GO" id="GO:0016651">
    <property type="term" value="F:oxidoreductase activity, acting on NAD(P)H"/>
    <property type="evidence" value="ECO:0007669"/>
    <property type="project" value="TreeGrafter"/>
</dbReference>
<feature type="domain" description="FAD/NAD(P)-binding" evidence="5">
    <location>
        <begin position="5"/>
        <end position="299"/>
    </location>
</feature>
<keyword evidence="3" id="KW-0274">FAD</keyword>
<reference evidence="7" key="1">
    <citation type="submission" date="2021-02" db="EMBL/GenBank/DDBJ databases">
        <title>Natrosporangium hydrolyticum gen. nov., sp. nov, a haloalkaliphilic actinobacterium from a soda solonchak soil.</title>
        <authorList>
            <person name="Sorokin D.Y."/>
            <person name="Khijniak T.V."/>
            <person name="Zakharycheva A.P."/>
            <person name="Boueva O.V."/>
            <person name="Ariskina E.V."/>
            <person name="Hahnke R.L."/>
            <person name="Bunk B."/>
            <person name="Sproer C."/>
            <person name="Schumann P."/>
            <person name="Evtushenko L.I."/>
            <person name="Kublanov I.V."/>
        </authorList>
    </citation>
    <scope>NUCLEOTIDE SEQUENCE</scope>
    <source>
        <strain evidence="7">DSM 106523</strain>
    </source>
</reference>
<dbReference type="PRINTS" id="PR00411">
    <property type="entry name" value="PNDRDTASEI"/>
</dbReference>
<keyword evidence="8" id="KW-1185">Reference proteome</keyword>
<dbReference type="GO" id="GO:0005737">
    <property type="term" value="C:cytoplasm"/>
    <property type="evidence" value="ECO:0007669"/>
    <property type="project" value="TreeGrafter"/>
</dbReference>
<dbReference type="InterPro" id="IPR028202">
    <property type="entry name" value="Reductase_C"/>
</dbReference>
<dbReference type="Pfam" id="PF14759">
    <property type="entry name" value="Reductase_C"/>
    <property type="match status" value="1"/>
</dbReference>